<dbReference type="InterPro" id="IPR036910">
    <property type="entry name" value="HMG_box_dom_sf"/>
</dbReference>
<evidence type="ECO:0000313" key="2">
    <source>
        <dbReference type="EMBL" id="CAK9029595.1"/>
    </source>
</evidence>
<dbReference type="SUPFAM" id="SSF47095">
    <property type="entry name" value="HMG-box"/>
    <property type="match status" value="1"/>
</dbReference>
<comment type="caution">
    <text evidence="2">The sequence shown here is derived from an EMBL/GenBank/DDBJ whole genome shotgun (WGS) entry which is preliminary data.</text>
</comment>
<reference evidence="2 3" key="1">
    <citation type="submission" date="2024-02" db="EMBL/GenBank/DDBJ databases">
        <authorList>
            <person name="Chen Y."/>
            <person name="Shah S."/>
            <person name="Dougan E. K."/>
            <person name="Thang M."/>
            <person name="Chan C."/>
        </authorList>
    </citation>
    <scope>NUCLEOTIDE SEQUENCE [LARGE SCALE GENOMIC DNA]</scope>
</reference>
<dbReference type="EMBL" id="CAXAMN010009702">
    <property type="protein sequence ID" value="CAK9029595.1"/>
    <property type="molecule type" value="Genomic_DNA"/>
</dbReference>
<feature type="region of interest" description="Disordered" evidence="1">
    <location>
        <begin position="514"/>
        <end position="534"/>
    </location>
</feature>
<feature type="compositionally biased region" description="Basic and acidic residues" evidence="1">
    <location>
        <begin position="514"/>
        <end position="529"/>
    </location>
</feature>
<organism evidence="2 3">
    <name type="scientific">Durusdinium trenchii</name>
    <dbReference type="NCBI Taxonomy" id="1381693"/>
    <lineage>
        <taxon>Eukaryota</taxon>
        <taxon>Sar</taxon>
        <taxon>Alveolata</taxon>
        <taxon>Dinophyceae</taxon>
        <taxon>Suessiales</taxon>
        <taxon>Symbiodiniaceae</taxon>
        <taxon>Durusdinium</taxon>
    </lineage>
</organism>
<name>A0ABP0KRV5_9DINO</name>
<evidence type="ECO:0000313" key="3">
    <source>
        <dbReference type="Proteomes" id="UP001642484"/>
    </source>
</evidence>
<dbReference type="Proteomes" id="UP001642484">
    <property type="component" value="Unassembled WGS sequence"/>
</dbReference>
<keyword evidence="3" id="KW-1185">Reference proteome</keyword>
<dbReference type="Gene3D" id="1.10.30.10">
    <property type="entry name" value="High mobility group box domain"/>
    <property type="match status" value="1"/>
</dbReference>
<evidence type="ECO:0008006" key="4">
    <source>
        <dbReference type="Google" id="ProtNLM"/>
    </source>
</evidence>
<evidence type="ECO:0000256" key="1">
    <source>
        <dbReference type="SAM" id="MobiDB-lite"/>
    </source>
</evidence>
<sequence>MPLSDLWSHIELDNEVPADDVTQMRRRLQTAPARVASANAKRRSREVAQSCLETPEQSHGEGGEFAQRLQKEYLTQSYQLQNHFIQSSNPDSSQFTDARQRVSRERARCIWSFMKQMLKTLTGLFENQNHDRDVAHLCCTVIADDTNTKLREQTFEKAVTFTVMNTVQSVFLRYGPGNQENHDDEHAWQGLFIPSPMQSVIVIRGIPVAEFPPEMQAWQKRSQWFCRDFVSKSRRAKESLEALFKINKHPQQQTDEESRTFIDSLLSDNHSSEGLLSQDFQALMSECLDLHENYAAQNGLRRKLVTQHLSAENFDKSANLIDSLINPMEYAVNFLISHTKSLNALTFVGQGHPKKEELMRDTQSKFLKVISGRLADELIQRYIMFLDTGLKEAEEMGLAPDGSLLNTAFAMALVCMADIHRRLKMEFRVPPFTLFHWMDLTTDDFVRSFSQLEAKFRSCPHCLDLALSSALMKEFAGLENQSLESQRSAHCEISALLKDISTFSAITSDLEARQLRSHTTRESERERNQRLQKARTRKIRRLSAFNVFQRESMKDKSFKKDEYKTFMKELSATWRSMPQEKKDEFQVQADHQQGLLDSLESQPLPLEGKACEDESGGGDTVWRNASKKRSARRLEVNKGNFRQHSVWDLPTQYGDCDLTACICM</sequence>
<proteinExistence type="predicted"/>
<gene>
    <name evidence="2" type="ORF">CCMP2556_LOCUS17545</name>
</gene>
<accession>A0ABP0KRV5</accession>
<protein>
    <recommendedName>
        <fullName evidence="4">HMG box domain-containing protein</fullName>
    </recommendedName>
</protein>